<gene>
    <name evidence="5" type="ORF">QN277_009012</name>
</gene>
<dbReference type="SMART" id="SM00248">
    <property type="entry name" value="ANK"/>
    <property type="match status" value="5"/>
</dbReference>
<feature type="transmembrane region" description="Helical" evidence="3">
    <location>
        <begin position="288"/>
        <end position="308"/>
    </location>
</feature>
<evidence type="ECO:0000313" key="5">
    <source>
        <dbReference type="EMBL" id="KAK4256099.1"/>
    </source>
</evidence>
<feature type="transmembrane region" description="Helical" evidence="3">
    <location>
        <begin position="595"/>
        <end position="615"/>
    </location>
</feature>
<keyword evidence="3" id="KW-0812">Transmembrane</keyword>
<dbReference type="AlphaFoldDB" id="A0AAE1JN00"/>
<comment type="subcellular location">
    <subcellularLocation>
        <location evidence="1">Cell membrane</location>
        <topology evidence="1">Peripheral membrane protein</topology>
        <orientation evidence="1">Cytoplasmic side</orientation>
    </subcellularLocation>
</comment>
<keyword evidence="3" id="KW-1133">Transmembrane helix</keyword>
<evidence type="ECO:0000256" key="1">
    <source>
        <dbReference type="ARBA" id="ARBA00004413"/>
    </source>
</evidence>
<feature type="domain" description="PGG" evidence="4">
    <location>
        <begin position="540"/>
        <end position="653"/>
    </location>
</feature>
<dbReference type="PANTHER" id="PTHR24177">
    <property type="entry name" value="CASKIN"/>
    <property type="match status" value="1"/>
</dbReference>
<proteinExistence type="predicted"/>
<dbReference type="Proteomes" id="UP001293593">
    <property type="component" value="Unassembled WGS sequence"/>
</dbReference>
<keyword evidence="6" id="KW-1185">Reference proteome</keyword>
<dbReference type="Gene3D" id="1.25.40.20">
    <property type="entry name" value="Ankyrin repeat-containing domain"/>
    <property type="match status" value="2"/>
</dbReference>
<sequence>MSSSVDTQEEKDKKVEELRRDAEKGEWSKVIQAYEQERALRMAKITPTGDTVLHVAVSYGEEKVVEGIVNILDQEEKSHTQDNVVVIVDGDGGGDSSWNKNIFLGVENDRKDTPLHLAGAMGIVRICKKIGGTDPSLIARRNIDGETPLFLAALYGQRDTFLWLHYLYVRSHEVSSTDFAHCIRDNHDSILHCAITGGHLDVAIEIVHLYKDHLKEMMRRNKEGLTPLHLLAGQRSAFETSALLDMPNLFLPVYRCWKVKEKKQATTFEELQKSEHDTPREAPFFRKFTMWVCFLSLVGGCSSLLALVCVLPLVLLLIIVSILIGSLLDIFSVAEAELRNVNIPIMKVKLTRWYQIMTKLVQHASDEDMHASDEDMSQLRPRSASKQFSDSLQSDELNEPEAMAKRPSGTGTKETPLMIAVKNGVIEMVEKILESFPSTIKDVNVEGKNILLLAVEYRQANVFMFLRKQKWINESVFRKVDKQGNNALHLAARPGETKWFEFVKRKMPRAGLLGTYNRNMETPEEIFRESYKKHLKNETEWVVKTSEACSVVSTLVVSVAFSTRTSVPGGYDSGSGYAVLRNNPSEFKIFRDSSFAALFFSLFSTICFLSIVALSRVGSARRHSWSNVASKFNNGVYFMFASIVCLWISFCAADFFMLHDHTHKLKKTLPTYILLSMSLFLMVILQLPTFLRPMWSYLWSITQVQLRSSTPEN</sequence>
<feature type="compositionally biased region" description="Basic and acidic residues" evidence="2">
    <location>
        <begin position="8"/>
        <end position="22"/>
    </location>
</feature>
<dbReference type="InterPro" id="IPR036770">
    <property type="entry name" value="Ankyrin_rpt-contain_sf"/>
</dbReference>
<evidence type="ECO:0000313" key="6">
    <source>
        <dbReference type="Proteomes" id="UP001293593"/>
    </source>
</evidence>
<evidence type="ECO:0000259" key="4">
    <source>
        <dbReference type="Pfam" id="PF13962"/>
    </source>
</evidence>
<feature type="transmembrane region" description="Helical" evidence="3">
    <location>
        <begin position="314"/>
        <end position="334"/>
    </location>
</feature>
<dbReference type="SUPFAM" id="SSF48403">
    <property type="entry name" value="Ankyrin repeat"/>
    <property type="match status" value="2"/>
</dbReference>
<feature type="region of interest" description="Disordered" evidence="2">
    <location>
        <begin position="390"/>
        <end position="414"/>
    </location>
</feature>
<feature type="transmembrane region" description="Helical" evidence="3">
    <location>
        <begin position="669"/>
        <end position="691"/>
    </location>
</feature>
<feature type="transmembrane region" description="Helical" evidence="3">
    <location>
        <begin position="635"/>
        <end position="657"/>
    </location>
</feature>
<dbReference type="GO" id="GO:0005886">
    <property type="term" value="C:plasma membrane"/>
    <property type="evidence" value="ECO:0007669"/>
    <property type="project" value="UniProtKB-SubCell"/>
</dbReference>
<evidence type="ECO:0000256" key="3">
    <source>
        <dbReference type="SAM" id="Phobius"/>
    </source>
</evidence>
<name>A0AAE1JN00_9FABA</name>
<comment type="caution">
    <text evidence="5">The sequence shown here is derived from an EMBL/GenBank/DDBJ whole genome shotgun (WGS) entry which is preliminary data.</text>
</comment>
<protein>
    <recommendedName>
        <fullName evidence="4">PGG domain-containing protein</fullName>
    </recommendedName>
</protein>
<dbReference type="PANTHER" id="PTHR24177:SF365">
    <property type="entry name" value="ANKYRIN REPEAT-CONTAINING PROTEIN NPR4-LIKE ISOFORM X1"/>
    <property type="match status" value="1"/>
</dbReference>
<keyword evidence="3" id="KW-0472">Membrane</keyword>
<reference evidence="5" key="1">
    <citation type="submission" date="2023-10" db="EMBL/GenBank/DDBJ databases">
        <title>Chromosome-level genome of the transformable northern wattle, Acacia crassicarpa.</title>
        <authorList>
            <person name="Massaro I."/>
            <person name="Sinha N.R."/>
            <person name="Poethig S."/>
            <person name="Leichty A.R."/>
        </authorList>
    </citation>
    <scope>NUCLEOTIDE SEQUENCE</scope>
    <source>
        <strain evidence="5">Acra3RX</strain>
        <tissue evidence="5">Leaf</tissue>
    </source>
</reference>
<organism evidence="5 6">
    <name type="scientific">Acacia crassicarpa</name>
    <name type="common">northern wattle</name>
    <dbReference type="NCBI Taxonomy" id="499986"/>
    <lineage>
        <taxon>Eukaryota</taxon>
        <taxon>Viridiplantae</taxon>
        <taxon>Streptophyta</taxon>
        <taxon>Embryophyta</taxon>
        <taxon>Tracheophyta</taxon>
        <taxon>Spermatophyta</taxon>
        <taxon>Magnoliopsida</taxon>
        <taxon>eudicotyledons</taxon>
        <taxon>Gunneridae</taxon>
        <taxon>Pentapetalae</taxon>
        <taxon>rosids</taxon>
        <taxon>fabids</taxon>
        <taxon>Fabales</taxon>
        <taxon>Fabaceae</taxon>
        <taxon>Caesalpinioideae</taxon>
        <taxon>mimosoid clade</taxon>
        <taxon>Acacieae</taxon>
        <taxon>Acacia</taxon>
    </lineage>
</organism>
<dbReference type="Pfam" id="PF13962">
    <property type="entry name" value="PGG"/>
    <property type="match status" value="1"/>
</dbReference>
<dbReference type="InterPro" id="IPR026961">
    <property type="entry name" value="PGG_dom"/>
</dbReference>
<dbReference type="EMBL" id="JAWXYG010000013">
    <property type="protein sequence ID" value="KAK4256099.1"/>
    <property type="molecule type" value="Genomic_DNA"/>
</dbReference>
<accession>A0AAE1JN00</accession>
<dbReference type="Pfam" id="PF12796">
    <property type="entry name" value="Ank_2"/>
    <property type="match status" value="1"/>
</dbReference>
<dbReference type="InterPro" id="IPR002110">
    <property type="entry name" value="Ankyrin_rpt"/>
</dbReference>
<evidence type="ECO:0000256" key="2">
    <source>
        <dbReference type="SAM" id="MobiDB-lite"/>
    </source>
</evidence>
<feature type="region of interest" description="Disordered" evidence="2">
    <location>
        <begin position="1"/>
        <end position="22"/>
    </location>
</feature>